<keyword evidence="3" id="KW-1185">Reference proteome</keyword>
<gene>
    <name evidence="2" type="ORF">CBG49_05855</name>
</gene>
<evidence type="ECO:0000313" key="2">
    <source>
        <dbReference type="EMBL" id="ASF42631.1"/>
    </source>
</evidence>
<keyword evidence="1" id="KW-0812">Transmembrane</keyword>
<proteinExistence type="predicted"/>
<dbReference type="Proteomes" id="UP000197007">
    <property type="component" value="Chromosome"/>
</dbReference>
<dbReference type="EMBL" id="CP022022">
    <property type="protein sequence ID" value="ASF42631.1"/>
    <property type="molecule type" value="Genomic_DNA"/>
</dbReference>
<keyword evidence="1" id="KW-1133">Transmembrane helix</keyword>
<dbReference type="AlphaFoldDB" id="A0A1Z4BMV5"/>
<dbReference type="KEGG" id="capn:CBG49_05855"/>
<keyword evidence="1" id="KW-0472">Membrane</keyword>
<dbReference type="RefSeq" id="WP_088593755.1">
    <property type="nucleotide sequence ID" value="NZ_CP022022.1"/>
</dbReference>
<organism evidence="2 3">
    <name type="scientific">Capnocytophaga endodontalis</name>
    <dbReference type="NCBI Taxonomy" id="2708117"/>
    <lineage>
        <taxon>Bacteria</taxon>
        <taxon>Pseudomonadati</taxon>
        <taxon>Bacteroidota</taxon>
        <taxon>Flavobacteriia</taxon>
        <taxon>Flavobacteriales</taxon>
        <taxon>Flavobacteriaceae</taxon>
        <taxon>Capnocytophaga</taxon>
    </lineage>
</organism>
<dbReference type="InterPro" id="IPR021257">
    <property type="entry name" value="DUF2809"/>
</dbReference>
<reference evidence="3" key="1">
    <citation type="submission" date="2017-06" db="EMBL/GenBank/DDBJ databases">
        <title>Complete genome sequence of Capnocytophaga sp. KCOM 1579 (=ChDC OS43) isolated from a human refractory periapical abscess lesion.</title>
        <authorList>
            <person name="Kook J.-K."/>
            <person name="Park S.-N."/>
            <person name="Lim Y.K."/>
            <person name="Roh H."/>
        </authorList>
    </citation>
    <scope>NUCLEOTIDE SEQUENCE [LARGE SCALE GENOMIC DNA]</scope>
    <source>
        <strain evidence="3">ChDC OS43</strain>
    </source>
</reference>
<protein>
    <recommendedName>
        <fullName evidence="4">DUF2809 domain-containing protein</fullName>
    </recommendedName>
</protein>
<feature type="transmembrane region" description="Helical" evidence="1">
    <location>
        <begin position="62"/>
        <end position="80"/>
    </location>
</feature>
<evidence type="ECO:0000256" key="1">
    <source>
        <dbReference type="SAM" id="Phobius"/>
    </source>
</evidence>
<sequence length="122" mass="13835">MTLTFNKKYFIWALALFGVEFLIATLFKNIGFIRGYLGDVLVVILLYYIVLSFVKVKHKSKLIWGIFAFAVVVEILQYFGVASHLGFAKGSIGYIILGNHFSWTDIICYAIGCLILQLTNKK</sequence>
<accession>A0A1Z4BMV5</accession>
<evidence type="ECO:0000313" key="3">
    <source>
        <dbReference type="Proteomes" id="UP000197007"/>
    </source>
</evidence>
<dbReference type="Pfam" id="PF10990">
    <property type="entry name" value="DUF2809"/>
    <property type="match status" value="1"/>
</dbReference>
<evidence type="ECO:0008006" key="4">
    <source>
        <dbReference type="Google" id="ProtNLM"/>
    </source>
</evidence>
<name>A0A1Z4BMV5_9FLAO</name>
<feature type="transmembrane region" description="Helical" evidence="1">
    <location>
        <begin position="9"/>
        <end position="27"/>
    </location>
</feature>
<feature type="transmembrane region" description="Helical" evidence="1">
    <location>
        <begin position="92"/>
        <end position="116"/>
    </location>
</feature>
<feature type="transmembrane region" description="Helical" evidence="1">
    <location>
        <begin position="33"/>
        <end position="50"/>
    </location>
</feature>